<dbReference type="SMART" id="SM01103">
    <property type="entry name" value="CRS1_YhbY"/>
    <property type="match status" value="1"/>
</dbReference>
<comment type="caution">
    <text evidence="5">The sequence shown here is derived from an EMBL/GenBank/DDBJ whole genome shotgun (WGS) entry which is preliminary data.</text>
</comment>
<sequence length="105" mass="11905">MEKLSKAQSKYLRKESHNHKPIFQMGKLGLTEVFIQQVDEAIEKRELIKFNILQNSSETIQDAAETIAEAIDALVIQTVGNTAVLYRPSSREKYQKISQVVSKLA</sequence>
<proteinExistence type="predicted"/>
<evidence type="ECO:0000313" key="4">
    <source>
        <dbReference type="EMBL" id="MRI81832.1"/>
    </source>
</evidence>
<dbReference type="PANTHER" id="PTHR40065">
    <property type="entry name" value="RNA-BINDING PROTEIN YHBY"/>
    <property type="match status" value="1"/>
</dbReference>
<evidence type="ECO:0000313" key="6">
    <source>
        <dbReference type="EMBL" id="MRJ48277.1"/>
    </source>
</evidence>
<evidence type="ECO:0000256" key="2">
    <source>
        <dbReference type="PROSITE-ProRule" id="PRU00626"/>
    </source>
</evidence>
<name>A0A6I2GH31_9LACT</name>
<dbReference type="Proteomes" id="UP000469870">
    <property type="component" value="Unassembled WGS sequence"/>
</dbReference>
<dbReference type="EMBL" id="WJQT01000024">
    <property type="protein sequence ID" value="MRJ48277.1"/>
    <property type="molecule type" value="Genomic_DNA"/>
</dbReference>
<keyword evidence="1 2" id="KW-0694">RNA-binding</keyword>
<reference evidence="7 9" key="2">
    <citation type="submission" date="2019-11" db="EMBL/GenBank/DDBJ databases">
        <title>Characterisation of Fundicoccus ignavus gen. nov. sp. nov., a novel genus of the family Aerococcaceae isolated from bulk tank milk.</title>
        <authorList>
            <person name="Siebert A."/>
            <person name="Huptas C."/>
            <person name="Wenning M."/>
            <person name="Scherer S."/>
            <person name="Doll E.V."/>
        </authorList>
    </citation>
    <scope>NUCLEOTIDE SEQUENCE [LARGE SCALE GENOMIC DNA]</scope>
    <source>
        <strain evidence="4 9">DSM 109653</strain>
        <strain evidence="5 7">WS4759</strain>
    </source>
</reference>
<keyword evidence="7" id="KW-1185">Reference proteome</keyword>
<organism evidence="5 7">
    <name type="scientific">Fundicoccus ignavus</name>
    <dbReference type="NCBI Taxonomy" id="2664442"/>
    <lineage>
        <taxon>Bacteria</taxon>
        <taxon>Bacillati</taxon>
        <taxon>Bacillota</taxon>
        <taxon>Bacilli</taxon>
        <taxon>Lactobacillales</taxon>
        <taxon>Aerococcaceae</taxon>
        <taxon>Fundicoccus</taxon>
    </lineage>
</organism>
<dbReference type="InterPro" id="IPR001890">
    <property type="entry name" value="RNA-binding_CRM"/>
</dbReference>
<reference evidence="6 8" key="1">
    <citation type="submission" date="2019-11" db="EMBL/GenBank/DDBJ databases">
        <title>Characterisation of Fundicoccus ignavus gen. nov. sp. nov., a novel genus of the family Aerococcaceae from bulk tank milk.</title>
        <authorList>
            <person name="Siebert A."/>
            <person name="Huptas C."/>
            <person name="Wenning M."/>
            <person name="Scherer S."/>
            <person name="Doll E.V."/>
        </authorList>
    </citation>
    <scope>NUCLEOTIDE SEQUENCE [LARGE SCALE GENOMIC DNA]</scope>
    <source>
        <strain evidence="6 8">DSM 109652</strain>
    </source>
</reference>
<dbReference type="NCBIfam" id="TIGR00253">
    <property type="entry name" value="RNA_bind_YhbY"/>
    <property type="match status" value="1"/>
</dbReference>
<dbReference type="GO" id="GO:0003723">
    <property type="term" value="F:RNA binding"/>
    <property type="evidence" value="ECO:0007669"/>
    <property type="project" value="UniProtKB-UniRule"/>
</dbReference>
<evidence type="ECO:0000313" key="9">
    <source>
        <dbReference type="Proteomes" id="UP000469870"/>
    </source>
</evidence>
<gene>
    <name evidence="5" type="primary">yhbY</name>
    <name evidence="6" type="ORF">GF867_11960</name>
    <name evidence="5" type="ORF">GIY09_04590</name>
    <name evidence="4" type="ORF">GIY11_07350</name>
</gene>
<dbReference type="EMBL" id="WJQS01000003">
    <property type="protein sequence ID" value="MRI85152.1"/>
    <property type="molecule type" value="Genomic_DNA"/>
</dbReference>
<dbReference type="InterPro" id="IPR051925">
    <property type="entry name" value="RNA-binding_domain"/>
</dbReference>
<accession>A0A6I2GH31</accession>
<dbReference type="PROSITE" id="PS51295">
    <property type="entry name" value="CRM"/>
    <property type="match status" value="1"/>
</dbReference>
<feature type="domain" description="CRM" evidence="3">
    <location>
        <begin position="2"/>
        <end position="98"/>
    </location>
</feature>
<protein>
    <submittedName>
        <fullName evidence="5">Ribosome assembly RNA-binding protein YhbY</fullName>
    </submittedName>
</protein>
<dbReference type="SUPFAM" id="SSF75471">
    <property type="entry name" value="YhbY-like"/>
    <property type="match status" value="1"/>
</dbReference>
<evidence type="ECO:0000313" key="5">
    <source>
        <dbReference type="EMBL" id="MRI85152.1"/>
    </source>
</evidence>
<dbReference type="Proteomes" id="UP000430975">
    <property type="component" value="Unassembled WGS sequence"/>
</dbReference>
<evidence type="ECO:0000259" key="3">
    <source>
        <dbReference type="PROSITE" id="PS51295"/>
    </source>
</evidence>
<dbReference type="Gene3D" id="3.30.110.60">
    <property type="entry name" value="YhbY-like"/>
    <property type="match status" value="1"/>
</dbReference>
<dbReference type="Pfam" id="PF01985">
    <property type="entry name" value="CRS1_YhbY"/>
    <property type="match status" value="1"/>
</dbReference>
<dbReference type="InterPro" id="IPR035920">
    <property type="entry name" value="YhbY-like_sf"/>
</dbReference>
<evidence type="ECO:0000256" key="1">
    <source>
        <dbReference type="ARBA" id="ARBA00022884"/>
    </source>
</evidence>
<dbReference type="AlphaFoldDB" id="A0A6I2GH31"/>
<evidence type="ECO:0000313" key="7">
    <source>
        <dbReference type="Proteomes" id="UP000430975"/>
    </source>
</evidence>
<dbReference type="Proteomes" id="UP000440066">
    <property type="component" value="Unassembled WGS sequence"/>
</dbReference>
<dbReference type="EMBL" id="WJQR01000006">
    <property type="protein sequence ID" value="MRI81832.1"/>
    <property type="molecule type" value="Genomic_DNA"/>
</dbReference>
<dbReference type="InterPro" id="IPR017924">
    <property type="entry name" value="RNA-binding_YhbY"/>
</dbReference>
<evidence type="ECO:0000313" key="8">
    <source>
        <dbReference type="Proteomes" id="UP000440066"/>
    </source>
</evidence>
<dbReference type="RefSeq" id="WP_153833329.1">
    <property type="nucleotide sequence ID" value="NZ_WJQR01000006.1"/>
</dbReference>
<dbReference type="PANTHER" id="PTHR40065:SF3">
    <property type="entry name" value="RNA-BINDING PROTEIN YHBY"/>
    <property type="match status" value="1"/>
</dbReference>